<dbReference type="OrthoDB" id="8124016at2759"/>
<accession>A0A4C1YFI6</accession>
<name>A0A4C1YFI6_EUMVA</name>
<protein>
    <submittedName>
        <fullName evidence="1">Uncharacterized protein</fullName>
    </submittedName>
</protein>
<dbReference type="AlphaFoldDB" id="A0A4C1YFI6"/>
<gene>
    <name evidence="1" type="ORF">EVAR_21375_1</name>
</gene>
<organism evidence="1 2">
    <name type="scientific">Eumeta variegata</name>
    <name type="common">Bagworm moth</name>
    <name type="synonym">Eumeta japonica</name>
    <dbReference type="NCBI Taxonomy" id="151549"/>
    <lineage>
        <taxon>Eukaryota</taxon>
        <taxon>Metazoa</taxon>
        <taxon>Ecdysozoa</taxon>
        <taxon>Arthropoda</taxon>
        <taxon>Hexapoda</taxon>
        <taxon>Insecta</taxon>
        <taxon>Pterygota</taxon>
        <taxon>Neoptera</taxon>
        <taxon>Endopterygota</taxon>
        <taxon>Lepidoptera</taxon>
        <taxon>Glossata</taxon>
        <taxon>Ditrysia</taxon>
        <taxon>Tineoidea</taxon>
        <taxon>Psychidae</taxon>
        <taxon>Oiketicinae</taxon>
        <taxon>Eumeta</taxon>
    </lineage>
</organism>
<comment type="caution">
    <text evidence="1">The sequence shown here is derived from an EMBL/GenBank/DDBJ whole genome shotgun (WGS) entry which is preliminary data.</text>
</comment>
<dbReference type="EMBL" id="BGZK01001172">
    <property type="protein sequence ID" value="GBP73419.1"/>
    <property type="molecule type" value="Genomic_DNA"/>
</dbReference>
<keyword evidence="2" id="KW-1185">Reference proteome</keyword>
<proteinExistence type="predicted"/>
<dbReference type="Proteomes" id="UP000299102">
    <property type="component" value="Unassembled WGS sequence"/>
</dbReference>
<reference evidence="1 2" key="1">
    <citation type="journal article" date="2019" name="Commun. Biol.">
        <title>The bagworm genome reveals a unique fibroin gene that provides high tensile strength.</title>
        <authorList>
            <person name="Kono N."/>
            <person name="Nakamura H."/>
            <person name="Ohtoshi R."/>
            <person name="Tomita M."/>
            <person name="Numata K."/>
            <person name="Arakawa K."/>
        </authorList>
    </citation>
    <scope>NUCLEOTIDE SEQUENCE [LARGE SCALE GENOMIC DNA]</scope>
</reference>
<sequence length="277" mass="31312">MSTKNFCDGEKRLIRIHGSCAAEHCIELVSERLNIFGLVMETDTIGITTDGASVIVKVGKLLPCYQQLCNAHGIQLAVVDVLYKKKPHKEVEQAATDESIECEDDKDLETQMNDGLAVTIEPTLVDSVELISRYSALLMKVRKVVKLFKRSPTKDDLFLQKYVKEEKVINELIISLQPLKLAVEALCRRESTLITADTTLKFVLDKLYSQGTTLSAELAEALRNRIAERRLSEVTEPVQEDIMELEEDGLDDDAETVKMTLGQELEMELKREENFYK</sequence>
<evidence type="ECO:0000313" key="2">
    <source>
        <dbReference type="Proteomes" id="UP000299102"/>
    </source>
</evidence>
<evidence type="ECO:0000313" key="1">
    <source>
        <dbReference type="EMBL" id="GBP73419.1"/>
    </source>
</evidence>